<dbReference type="Proteomes" id="UP000036426">
    <property type="component" value="Unassembled WGS sequence"/>
</dbReference>
<keyword evidence="5" id="KW-1003">Cell membrane</keyword>
<keyword evidence="8" id="KW-0653">Protein transport</keyword>
<evidence type="ECO:0000256" key="8">
    <source>
        <dbReference type="ARBA" id="ARBA00022927"/>
    </source>
</evidence>
<feature type="signal peptide" evidence="11">
    <location>
        <begin position="1"/>
        <end position="21"/>
    </location>
</feature>
<reference evidence="12 13" key="1">
    <citation type="submission" date="2015-05" db="EMBL/GenBank/DDBJ databases">
        <title>Photobacterium galathea sp. nov.</title>
        <authorList>
            <person name="Machado H."/>
            <person name="Gram L."/>
        </authorList>
    </citation>
    <scope>NUCLEOTIDE SEQUENCE [LARGE SCALE GENOMIC DNA]</scope>
    <source>
        <strain evidence="12 13">DSM 25995</strain>
    </source>
</reference>
<keyword evidence="9" id="KW-0472">Membrane</keyword>
<comment type="subcellular location">
    <subcellularLocation>
        <location evidence="1">Cell inner membrane</location>
    </subcellularLocation>
</comment>
<evidence type="ECO:0000256" key="11">
    <source>
        <dbReference type="SAM" id="SignalP"/>
    </source>
</evidence>
<dbReference type="RefSeq" id="WP_047873930.1">
    <property type="nucleotide sequence ID" value="NZ_BMYC01000021.1"/>
</dbReference>
<organism evidence="12 13">
    <name type="scientific">Photobacterium aphoticum</name>
    <dbReference type="NCBI Taxonomy" id="754436"/>
    <lineage>
        <taxon>Bacteria</taxon>
        <taxon>Pseudomonadati</taxon>
        <taxon>Pseudomonadota</taxon>
        <taxon>Gammaproteobacteria</taxon>
        <taxon>Vibrionales</taxon>
        <taxon>Vibrionaceae</taxon>
        <taxon>Photobacterium</taxon>
    </lineage>
</organism>
<proteinExistence type="inferred from homology"/>
<feature type="chain" id="PRO_5005251831" description="Type II secretion system protein N" evidence="11">
    <location>
        <begin position="22"/>
        <end position="252"/>
    </location>
</feature>
<dbReference type="PROSITE" id="PS01142">
    <property type="entry name" value="T2SP_N"/>
    <property type="match status" value="1"/>
</dbReference>
<evidence type="ECO:0000256" key="2">
    <source>
        <dbReference type="ARBA" id="ARBA00007208"/>
    </source>
</evidence>
<comment type="similarity">
    <text evidence="2">Belongs to the GSP N family.</text>
</comment>
<evidence type="ECO:0000256" key="5">
    <source>
        <dbReference type="ARBA" id="ARBA00022475"/>
    </source>
</evidence>
<dbReference type="GO" id="GO:0015628">
    <property type="term" value="P:protein secretion by the type II secretion system"/>
    <property type="evidence" value="ECO:0007669"/>
    <property type="project" value="InterPro"/>
</dbReference>
<dbReference type="InterPro" id="IPR022792">
    <property type="entry name" value="T2SS_protein-GspN"/>
</dbReference>
<evidence type="ECO:0000256" key="1">
    <source>
        <dbReference type="ARBA" id="ARBA00004533"/>
    </source>
</evidence>
<keyword evidence="11" id="KW-0732">Signal</keyword>
<keyword evidence="7" id="KW-0812">Transmembrane</keyword>
<dbReference type="InterPro" id="IPR000645">
    <property type="entry name" value="T2SS_GspN_CS"/>
</dbReference>
<dbReference type="PATRIC" id="fig|754436.4.peg.1673"/>
<dbReference type="AlphaFoldDB" id="A0A0J1GPM6"/>
<keyword evidence="6" id="KW-0997">Cell inner membrane</keyword>
<evidence type="ECO:0000256" key="6">
    <source>
        <dbReference type="ARBA" id="ARBA00022519"/>
    </source>
</evidence>
<keyword evidence="4" id="KW-0813">Transport</keyword>
<dbReference type="GO" id="GO:0005886">
    <property type="term" value="C:plasma membrane"/>
    <property type="evidence" value="ECO:0007669"/>
    <property type="project" value="UniProtKB-SubCell"/>
</dbReference>
<evidence type="ECO:0000256" key="10">
    <source>
        <dbReference type="ARBA" id="ARBA00030772"/>
    </source>
</evidence>
<evidence type="ECO:0000256" key="3">
    <source>
        <dbReference type="ARBA" id="ARBA00021563"/>
    </source>
</evidence>
<sequence>MKYKVLLGVSFGVALTSSVVAHVPASWAWQQVPKLASLQISGIDGTLWQGQAAQVRWQGKNLGRVQWDMRVLPLLMGSVKLDVRFGQGSDMGLTGRGVVGYRSAGPFAENLLVSVPATEMMQFAPSGVPVTVAGNLELTLRDYQFAAPYCETLEGTLAWSGAEVSSPLGGLNPGPVIADLSCDNGKVLADMKQDSPQVMSQWNVSLAQGNNYALAGWFKPGAEFPPQLGQQLKWLGSPDPKGQYRITYSGRF</sequence>
<evidence type="ECO:0000256" key="7">
    <source>
        <dbReference type="ARBA" id="ARBA00022692"/>
    </source>
</evidence>
<dbReference type="Pfam" id="PF01203">
    <property type="entry name" value="T2SSN"/>
    <property type="match status" value="1"/>
</dbReference>
<dbReference type="GO" id="GO:0015627">
    <property type="term" value="C:type II protein secretion system complex"/>
    <property type="evidence" value="ECO:0007669"/>
    <property type="project" value="InterPro"/>
</dbReference>
<protein>
    <recommendedName>
        <fullName evidence="3">Type II secretion system protein N</fullName>
    </recommendedName>
    <alternativeName>
        <fullName evidence="10">General secretion pathway protein N</fullName>
    </alternativeName>
</protein>
<evidence type="ECO:0000313" key="12">
    <source>
        <dbReference type="EMBL" id="KLV01379.1"/>
    </source>
</evidence>
<evidence type="ECO:0000256" key="9">
    <source>
        <dbReference type="ARBA" id="ARBA00023136"/>
    </source>
</evidence>
<keyword evidence="13" id="KW-1185">Reference proteome</keyword>
<accession>A0A0J1GPM6</accession>
<dbReference type="EMBL" id="LDOV01000015">
    <property type="protein sequence ID" value="KLV01379.1"/>
    <property type="molecule type" value="Genomic_DNA"/>
</dbReference>
<name>A0A0J1GPM6_9GAMM</name>
<gene>
    <name evidence="12" type="ORF">ABT58_07900</name>
</gene>
<evidence type="ECO:0000313" key="13">
    <source>
        <dbReference type="Proteomes" id="UP000036426"/>
    </source>
</evidence>
<evidence type="ECO:0000256" key="4">
    <source>
        <dbReference type="ARBA" id="ARBA00022448"/>
    </source>
</evidence>
<comment type="caution">
    <text evidence="12">The sequence shown here is derived from an EMBL/GenBank/DDBJ whole genome shotgun (WGS) entry which is preliminary data.</text>
</comment>
<dbReference type="OrthoDB" id="6118198at2"/>